<dbReference type="SUPFAM" id="SSF51197">
    <property type="entry name" value="Clavaminate synthase-like"/>
    <property type="match status" value="1"/>
</dbReference>
<reference evidence="3 4" key="1">
    <citation type="journal article" date="2018" name="Mycol. Prog.">
        <title>Coniella lustricola, a new species from submerged detritus.</title>
        <authorList>
            <person name="Raudabaugh D.B."/>
            <person name="Iturriaga T."/>
            <person name="Carver A."/>
            <person name="Mondo S."/>
            <person name="Pangilinan J."/>
            <person name="Lipzen A."/>
            <person name="He G."/>
            <person name="Amirebrahimi M."/>
            <person name="Grigoriev I.V."/>
            <person name="Miller A.N."/>
        </authorList>
    </citation>
    <scope>NUCLEOTIDE SEQUENCE [LARGE SCALE GENOMIC DNA]</scope>
    <source>
        <strain evidence="3 4">B22-T-1</strain>
    </source>
</reference>
<organism evidence="3 4">
    <name type="scientific">Coniella lustricola</name>
    <dbReference type="NCBI Taxonomy" id="2025994"/>
    <lineage>
        <taxon>Eukaryota</taxon>
        <taxon>Fungi</taxon>
        <taxon>Dikarya</taxon>
        <taxon>Ascomycota</taxon>
        <taxon>Pezizomycotina</taxon>
        <taxon>Sordariomycetes</taxon>
        <taxon>Sordariomycetidae</taxon>
        <taxon>Diaporthales</taxon>
        <taxon>Schizoparmaceae</taxon>
        <taxon>Coniella</taxon>
    </lineage>
</organism>
<sequence>MSSVDLRTAVPAPLLHAGSIDFATASLPENFPSVIQSSAAWTGNTFNKSEFIYHLTGSQLEEISQGLLKFKDTGLNATKITADTFPLPTLGMALYDLSREVHTGRGFIVLRGLNPADFSAGDLTMIYLGISAYVGGKIGRQDRAGNCMVHIIADKANSAHHRHSTDPITFHTEETGDSIAWLTRNVAKEGGKCVISSAATIYNVLTATRPDLIRVLAAGNWPFAFPRYHCRPVLFNVEGKILFNFGRASLLGSSIHPRKARLPKLSPQQIEALDAVEAIARATEFSFATQPGDIHFIANQAVLHRRDGFTDSPGQSRHLIRLRLSSPTFGANLAALAREWSDAFGEAGDRVFHFDPMPSEFFPLRKYPN</sequence>
<dbReference type="AlphaFoldDB" id="A0A2T3AMP1"/>
<gene>
    <name evidence="3" type="ORF">BD289DRAFT_358794</name>
</gene>
<dbReference type="InParanoid" id="A0A2T3AMP1"/>
<dbReference type="PANTHER" id="PTHR10696">
    <property type="entry name" value="GAMMA-BUTYROBETAINE HYDROXYLASE-RELATED"/>
    <property type="match status" value="1"/>
</dbReference>
<keyword evidence="4" id="KW-1185">Reference proteome</keyword>
<dbReference type="PANTHER" id="PTHR10696:SF49">
    <property type="entry name" value="TAUD_TFDA-LIKE DOMAIN-CONTAINING PROTEIN"/>
    <property type="match status" value="1"/>
</dbReference>
<evidence type="ECO:0000313" key="3">
    <source>
        <dbReference type="EMBL" id="PSS03640.1"/>
    </source>
</evidence>
<evidence type="ECO:0000256" key="1">
    <source>
        <dbReference type="ARBA" id="ARBA00023002"/>
    </source>
</evidence>
<dbReference type="GO" id="GO:0016491">
    <property type="term" value="F:oxidoreductase activity"/>
    <property type="evidence" value="ECO:0007669"/>
    <property type="project" value="UniProtKB-KW"/>
</dbReference>
<dbReference type="InterPro" id="IPR003819">
    <property type="entry name" value="TauD/TfdA-like"/>
</dbReference>
<evidence type="ECO:0000259" key="2">
    <source>
        <dbReference type="Pfam" id="PF02668"/>
    </source>
</evidence>
<dbReference type="Gene3D" id="3.60.130.10">
    <property type="entry name" value="Clavaminate synthase-like"/>
    <property type="match status" value="1"/>
</dbReference>
<keyword evidence="1" id="KW-0560">Oxidoreductase</keyword>
<feature type="domain" description="TauD/TfdA-like" evidence="2">
    <location>
        <begin position="80"/>
        <end position="322"/>
    </location>
</feature>
<dbReference type="EMBL" id="KZ678374">
    <property type="protein sequence ID" value="PSS03640.1"/>
    <property type="molecule type" value="Genomic_DNA"/>
</dbReference>
<dbReference type="InterPro" id="IPR050411">
    <property type="entry name" value="AlphaKG_dependent_hydroxylases"/>
</dbReference>
<accession>A0A2T3AMP1</accession>
<protein>
    <recommendedName>
        <fullName evidence="2">TauD/TfdA-like domain-containing protein</fullName>
    </recommendedName>
</protein>
<dbReference type="InterPro" id="IPR042098">
    <property type="entry name" value="TauD-like_sf"/>
</dbReference>
<dbReference type="STRING" id="2025994.A0A2T3AMP1"/>
<proteinExistence type="predicted"/>
<evidence type="ECO:0000313" key="4">
    <source>
        <dbReference type="Proteomes" id="UP000241462"/>
    </source>
</evidence>
<dbReference type="Pfam" id="PF02668">
    <property type="entry name" value="TauD"/>
    <property type="match status" value="1"/>
</dbReference>
<dbReference type="Proteomes" id="UP000241462">
    <property type="component" value="Unassembled WGS sequence"/>
</dbReference>
<name>A0A2T3AMP1_9PEZI</name>
<dbReference type="OrthoDB" id="5224680at2759"/>